<name>A0A225DR18_9BACT</name>
<protein>
    <submittedName>
        <fullName evidence="1">Uncharacterized protein</fullName>
    </submittedName>
</protein>
<keyword evidence="2" id="KW-1185">Reference proteome</keyword>
<dbReference type="EMBL" id="NIDE01000004">
    <property type="protein sequence ID" value="OWK43741.1"/>
    <property type="molecule type" value="Genomic_DNA"/>
</dbReference>
<evidence type="ECO:0000313" key="1">
    <source>
        <dbReference type="EMBL" id="OWK43741.1"/>
    </source>
</evidence>
<dbReference type="AlphaFoldDB" id="A0A225DR18"/>
<reference evidence="2" key="1">
    <citation type="submission" date="2017-06" db="EMBL/GenBank/DDBJ databases">
        <title>Genome analysis of Fimbriiglobus ruber SP5, the first member of the order Planctomycetales with confirmed chitinolytic capability.</title>
        <authorList>
            <person name="Ravin N.V."/>
            <person name="Rakitin A.L."/>
            <person name="Ivanova A.A."/>
            <person name="Beletsky A.V."/>
            <person name="Kulichevskaya I.S."/>
            <person name="Mardanov A.V."/>
            <person name="Dedysh S.N."/>
        </authorList>
    </citation>
    <scope>NUCLEOTIDE SEQUENCE [LARGE SCALE GENOMIC DNA]</scope>
    <source>
        <strain evidence="2">SP5</strain>
    </source>
</reference>
<accession>A0A225DR18</accession>
<comment type="caution">
    <text evidence="1">The sequence shown here is derived from an EMBL/GenBank/DDBJ whole genome shotgun (WGS) entry which is preliminary data.</text>
</comment>
<organism evidence="1 2">
    <name type="scientific">Fimbriiglobus ruber</name>
    <dbReference type="NCBI Taxonomy" id="1908690"/>
    <lineage>
        <taxon>Bacteria</taxon>
        <taxon>Pseudomonadati</taxon>
        <taxon>Planctomycetota</taxon>
        <taxon>Planctomycetia</taxon>
        <taxon>Gemmatales</taxon>
        <taxon>Gemmataceae</taxon>
        <taxon>Fimbriiglobus</taxon>
    </lineage>
</organism>
<sequence>MLAVSRTSILLGADALIAAVDDLLKAAEWEQFLVMLPRLRAAFERLSNAHRDSLAGTVAKRYGLGSAKDVRTLTGSLGATALVARLDAAVAAALKDWPA</sequence>
<dbReference type="Pfam" id="PF18934">
    <property type="entry name" value="DUF5682"/>
    <property type="match status" value="1"/>
</dbReference>
<proteinExistence type="predicted"/>
<dbReference type="Proteomes" id="UP000214646">
    <property type="component" value="Unassembled WGS sequence"/>
</dbReference>
<evidence type="ECO:0000313" key="2">
    <source>
        <dbReference type="Proteomes" id="UP000214646"/>
    </source>
</evidence>
<gene>
    <name evidence="1" type="ORF">FRUB_03340</name>
</gene>
<dbReference type="InterPro" id="IPR043737">
    <property type="entry name" value="DUF5682"/>
</dbReference>